<keyword evidence="3" id="KW-0288">FMN</keyword>
<dbReference type="Gene3D" id="3.20.20.70">
    <property type="entry name" value="Aldolase class I"/>
    <property type="match status" value="1"/>
</dbReference>
<dbReference type="EMBL" id="JAPDMZ010000049">
    <property type="protein sequence ID" value="KAK0553553.1"/>
    <property type="molecule type" value="Genomic_DNA"/>
</dbReference>
<dbReference type="AlphaFoldDB" id="A0AAN6JUW0"/>
<proteinExistence type="inferred from homology"/>
<dbReference type="PANTHER" id="PTHR43656:SF5">
    <property type="entry name" value="NADH:FLAVIN OXIDOREDUCTASE_NADH OXIDASE N-TERMINAL DOMAIN-CONTAINING PROTEIN"/>
    <property type="match status" value="1"/>
</dbReference>
<dbReference type="InterPro" id="IPR013785">
    <property type="entry name" value="Aldolase_TIM"/>
</dbReference>
<evidence type="ECO:0000256" key="1">
    <source>
        <dbReference type="ARBA" id="ARBA00005979"/>
    </source>
</evidence>
<sequence>MPFSGKVAKNRFLKASMAENQATWDQHDPSNRGIVTGNLIRLYTAFGAGGFGIILTGNLQVDPYNLSGPGDMILAKDLLNNGRLEEFKKLVNAAKAHGSLLYAQISHAGRQTPAHVQPNPVSASSIKLDDRMGMSFAQPKELSVEEIKAIVQRFADTAEIVSQAGADGVQLHGAHGYLLAQFLASTTNKRTDQYGGSLENRSRIIVEIIEAIKARVPTLSIALKLNAVEFQSGGFTTEDCAALSTKLESLGVDWIELSGGTYEDMRMTPDEEEQKRESTKRREAFFLKFAEMIRPSLQKTRVYVTGGFRTAEGMVRAIEQGSTEGIGLARPVAEEPDLPNKILSGQASAAIKTLVPANDSGLGGAVGGLAMKQIGDGQSVILDSSNPEHMQKVYQTLQAYQTATMENAKQGIVKAGWPELVLA</sequence>
<comment type="caution">
    <text evidence="6">The sequence shown here is derived from an EMBL/GenBank/DDBJ whole genome shotgun (WGS) entry which is preliminary data.</text>
</comment>
<dbReference type="Pfam" id="PF00724">
    <property type="entry name" value="Oxidored_FMN"/>
    <property type="match status" value="1"/>
</dbReference>
<organism evidence="6 7">
    <name type="scientific">Tilletia horrida</name>
    <dbReference type="NCBI Taxonomy" id="155126"/>
    <lineage>
        <taxon>Eukaryota</taxon>
        <taxon>Fungi</taxon>
        <taxon>Dikarya</taxon>
        <taxon>Basidiomycota</taxon>
        <taxon>Ustilaginomycotina</taxon>
        <taxon>Exobasidiomycetes</taxon>
        <taxon>Tilletiales</taxon>
        <taxon>Tilletiaceae</taxon>
        <taxon>Tilletia</taxon>
    </lineage>
</organism>
<evidence type="ECO:0000256" key="2">
    <source>
        <dbReference type="ARBA" id="ARBA00022630"/>
    </source>
</evidence>
<evidence type="ECO:0000313" key="7">
    <source>
        <dbReference type="Proteomes" id="UP001176517"/>
    </source>
</evidence>
<dbReference type="InterPro" id="IPR051799">
    <property type="entry name" value="NADH_flavin_oxidoreductase"/>
</dbReference>
<keyword evidence="4 6" id="KW-0560">Oxidoreductase</keyword>
<dbReference type="InterPro" id="IPR001155">
    <property type="entry name" value="OxRdtase_FMN_N"/>
</dbReference>
<evidence type="ECO:0000256" key="4">
    <source>
        <dbReference type="ARBA" id="ARBA00023002"/>
    </source>
</evidence>
<keyword evidence="7" id="KW-1185">Reference proteome</keyword>
<evidence type="ECO:0000313" key="6">
    <source>
        <dbReference type="EMBL" id="KAK0553553.1"/>
    </source>
</evidence>
<reference evidence="6" key="1">
    <citation type="journal article" date="2023" name="PhytoFront">
        <title>Draft Genome Resources of Seven Strains of Tilletia horrida, Causal Agent of Kernel Smut of Rice.</title>
        <authorList>
            <person name="Khanal S."/>
            <person name="Antony Babu S."/>
            <person name="Zhou X.G."/>
        </authorList>
    </citation>
    <scope>NUCLEOTIDE SEQUENCE</scope>
    <source>
        <strain evidence="6">TX6</strain>
    </source>
</reference>
<evidence type="ECO:0000259" key="5">
    <source>
        <dbReference type="Pfam" id="PF00724"/>
    </source>
</evidence>
<gene>
    <name evidence="6" type="primary">OYE32_1</name>
    <name evidence="6" type="ORF">OC846_002474</name>
</gene>
<dbReference type="EC" id="1.3.1.42" evidence="6"/>
<dbReference type="SUPFAM" id="SSF51395">
    <property type="entry name" value="FMN-linked oxidoreductases"/>
    <property type="match status" value="1"/>
</dbReference>
<dbReference type="Proteomes" id="UP001176517">
    <property type="component" value="Unassembled WGS sequence"/>
</dbReference>
<keyword evidence="2" id="KW-0285">Flavoprotein</keyword>
<dbReference type="GO" id="GO:0010181">
    <property type="term" value="F:FMN binding"/>
    <property type="evidence" value="ECO:0007669"/>
    <property type="project" value="InterPro"/>
</dbReference>
<name>A0AAN6JUW0_9BASI</name>
<dbReference type="CDD" id="cd04733">
    <property type="entry name" value="OYE_like_2_FMN"/>
    <property type="match status" value="1"/>
</dbReference>
<comment type="similarity">
    <text evidence="1">Belongs to the NADH:flavin oxidoreductase/NADH oxidase family.</text>
</comment>
<protein>
    <submittedName>
        <fullName evidence="6">NADH-dependent flavin oxidoreductase</fullName>
        <ecNumber evidence="6">1.3.1.42</ecNumber>
    </submittedName>
</protein>
<evidence type="ECO:0000256" key="3">
    <source>
        <dbReference type="ARBA" id="ARBA00022643"/>
    </source>
</evidence>
<dbReference type="PANTHER" id="PTHR43656">
    <property type="entry name" value="BINDING OXIDOREDUCTASE, PUTATIVE (AFU_ORTHOLOGUE AFUA_2G08260)-RELATED"/>
    <property type="match status" value="1"/>
</dbReference>
<feature type="domain" description="NADH:flavin oxidoreductase/NADH oxidase N-terminal" evidence="5">
    <location>
        <begin position="9"/>
        <end position="345"/>
    </location>
</feature>
<dbReference type="GO" id="GO:0016629">
    <property type="term" value="F:12-oxophytodienoate reductase activity"/>
    <property type="evidence" value="ECO:0007669"/>
    <property type="project" value="UniProtKB-EC"/>
</dbReference>
<accession>A0AAN6JUW0</accession>